<keyword evidence="3" id="KW-1185">Reference proteome</keyword>
<dbReference type="InterPro" id="IPR036388">
    <property type="entry name" value="WH-like_DNA-bd_sf"/>
</dbReference>
<dbReference type="InterPro" id="IPR036390">
    <property type="entry name" value="WH_DNA-bd_sf"/>
</dbReference>
<evidence type="ECO:0000313" key="3">
    <source>
        <dbReference type="Proteomes" id="UP000325273"/>
    </source>
</evidence>
<dbReference type="EMBL" id="VTUZ01000054">
    <property type="protein sequence ID" value="KAA0998728.1"/>
    <property type="molecule type" value="Genomic_DNA"/>
</dbReference>
<proteinExistence type="inferred from homology"/>
<reference evidence="2 3" key="1">
    <citation type="submission" date="2019-08" db="EMBL/GenBank/DDBJ databases">
        <title>Paraburkholderia sp. DCY113.</title>
        <authorList>
            <person name="Kang J."/>
        </authorList>
    </citation>
    <scope>NUCLEOTIDE SEQUENCE [LARGE SCALE GENOMIC DNA]</scope>
    <source>
        <strain evidence="2 3">DCY113</strain>
    </source>
</reference>
<accession>A0A5B0G7U4</accession>
<dbReference type="SUPFAM" id="SSF46785">
    <property type="entry name" value="Winged helix' DNA-binding domain"/>
    <property type="match status" value="1"/>
</dbReference>
<comment type="similarity">
    <text evidence="1">Belongs to the LysR transcriptional regulatory family.</text>
</comment>
<dbReference type="Proteomes" id="UP000325273">
    <property type="component" value="Unassembled WGS sequence"/>
</dbReference>
<dbReference type="PANTHER" id="PTHR30537">
    <property type="entry name" value="HTH-TYPE TRANSCRIPTIONAL REGULATOR"/>
    <property type="match status" value="1"/>
</dbReference>
<name>A0A5B0G7U4_9BURK</name>
<evidence type="ECO:0000313" key="2">
    <source>
        <dbReference type="EMBL" id="KAA0998728.1"/>
    </source>
</evidence>
<sequence>MSDCVGKRQHIEKVRKVGYEPALRKQRLLSPCRNRTSDIVSSVRMFVRIIQTGFLTAVAKVNNVTAALVSRAVTSPEQQLRTVAPHRTSRHLPVTEPGGRFDERAKAILAAIDPATDEARSAGVSPAGRLRLHCAPGIAIGTLAT</sequence>
<organism evidence="2 3">
    <name type="scientific">Paraburkholderia panacisoli</name>
    <dbReference type="NCBI Taxonomy" id="2603818"/>
    <lineage>
        <taxon>Bacteria</taxon>
        <taxon>Pseudomonadati</taxon>
        <taxon>Pseudomonadota</taxon>
        <taxon>Betaproteobacteria</taxon>
        <taxon>Burkholderiales</taxon>
        <taxon>Burkholderiaceae</taxon>
        <taxon>Paraburkholderia</taxon>
    </lineage>
</organism>
<dbReference type="InterPro" id="IPR058163">
    <property type="entry name" value="LysR-type_TF_proteobact-type"/>
</dbReference>
<dbReference type="AlphaFoldDB" id="A0A5B0G7U4"/>
<dbReference type="RefSeq" id="WP_149675802.1">
    <property type="nucleotide sequence ID" value="NZ_VTUZ01000054.1"/>
</dbReference>
<protein>
    <submittedName>
        <fullName evidence="2">LysR family transcriptional regulator</fullName>
    </submittedName>
</protein>
<comment type="caution">
    <text evidence="2">The sequence shown here is derived from an EMBL/GenBank/DDBJ whole genome shotgun (WGS) entry which is preliminary data.</text>
</comment>
<evidence type="ECO:0000256" key="1">
    <source>
        <dbReference type="ARBA" id="ARBA00009437"/>
    </source>
</evidence>
<dbReference type="Gene3D" id="1.10.10.10">
    <property type="entry name" value="Winged helix-like DNA-binding domain superfamily/Winged helix DNA-binding domain"/>
    <property type="match status" value="1"/>
</dbReference>
<gene>
    <name evidence="2" type="ORF">FVF58_43600</name>
</gene>
<dbReference type="PANTHER" id="PTHR30537:SF5">
    <property type="entry name" value="HTH-TYPE TRANSCRIPTIONAL ACTIVATOR TTDR-RELATED"/>
    <property type="match status" value="1"/>
</dbReference>